<proteinExistence type="predicted"/>
<dbReference type="InterPro" id="IPR036390">
    <property type="entry name" value="WH_DNA-bd_sf"/>
</dbReference>
<evidence type="ECO:0000313" key="2">
    <source>
        <dbReference type="Proteomes" id="UP000067738"/>
    </source>
</evidence>
<protein>
    <submittedName>
        <fullName evidence="1">Transcriptional regulator</fullName>
    </submittedName>
</protein>
<dbReference type="Gene3D" id="1.10.10.10">
    <property type="entry name" value="Winged helix-like DNA-binding domain superfamily/Winged helix DNA-binding domain"/>
    <property type="match status" value="1"/>
</dbReference>
<dbReference type="InterPro" id="IPR036388">
    <property type="entry name" value="WH-like_DNA-bd_sf"/>
</dbReference>
<sequence>MFMKEEEILHSLGYVMASSYRLSVIKYIGNGVKIPSDIAKKIGVRTNHISNVLADLKENGLVVCLNEDAHKGRLYKNTELSLEILKYLKEMD</sequence>
<dbReference type="KEGG" id="mmil:sm9_0976"/>
<organism evidence="1 2">
    <name type="scientific">Methanobrevibacter millerae</name>
    <dbReference type="NCBI Taxonomy" id="230361"/>
    <lineage>
        <taxon>Archaea</taxon>
        <taxon>Methanobacteriati</taxon>
        <taxon>Methanobacteriota</taxon>
        <taxon>Methanomada group</taxon>
        <taxon>Methanobacteria</taxon>
        <taxon>Methanobacteriales</taxon>
        <taxon>Methanobacteriaceae</taxon>
        <taxon>Methanobrevibacter</taxon>
    </lineage>
</organism>
<name>A0A0U3EJM3_9EURY</name>
<gene>
    <name evidence="1" type="ORF">sm9_0976</name>
</gene>
<dbReference type="AlphaFoldDB" id="A0A0U3EJM3"/>
<dbReference type="SUPFAM" id="SSF46785">
    <property type="entry name" value="Winged helix' DNA-binding domain"/>
    <property type="match status" value="1"/>
</dbReference>
<accession>A0A0U3EJM3</accession>
<evidence type="ECO:0000313" key="1">
    <source>
        <dbReference type="EMBL" id="ALT68765.1"/>
    </source>
</evidence>
<keyword evidence="2" id="KW-1185">Reference proteome</keyword>
<dbReference type="EMBL" id="CP011266">
    <property type="protein sequence ID" value="ALT68765.1"/>
    <property type="molecule type" value="Genomic_DNA"/>
</dbReference>
<reference evidence="1 2" key="1">
    <citation type="submission" date="2015-04" db="EMBL/GenBank/DDBJ databases">
        <title>The complete genome sequence of the rumen methanogen Methanobrevibacter millerae SM9.</title>
        <authorList>
            <person name="Leahy S.C."/>
            <person name="Kelly W.J."/>
            <person name="Pacheco D.M."/>
            <person name="Li D."/>
            <person name="Altermann E."/>
            <person name="Attwood G.T."/>
        </authorList>
    </citation>
    <scope>NUCLEOTIDE SEQUENCE [LARGE SCALE GENOMIC DNA]</scope>
    <source>
        <strain evidence="1 2">SM9</strain>
    </source>
</reference>
<dbReference type="Proteomes" id="UP000067738">
    <property type="component" value="Chromosome"/>
</dbReference>
<dbReference type="PATRIC" id="fig|230361.4.peg.1006"/>